<evidence type="ECO:0000313" key="2">
    <source>
        <dbReference type="Proteomes" id="UP001633002"/>
    </source>
</evidence>
<name>A0ABD3HDA1_9MARC</name>
<reference evidence="1 2" key="1">
    <citation type="submission" date="2024-09" db="EMBL/GenBank/DDBJ databases">
        <title>Chromosome-scale assembly of Riccia sorocarpa.</title>
        <authorList>
            <person name="Paukszto L."/>
        </authorList>
    </citation>
    <scope>NUCLEOTIDE SEQUENCE [LARGE SCALE GENOMIC DNA]</scope>
    <source>
        <strain evidence="1">LP-2024</strain>
        <tissue evidence="1">Aerial parts of the thallus</tissue>
    </source>
</reference>
<sequence length="101" mass="11585">MESQDFDAECSKIPEDNTWLTKNSPHGMATIALLHGCKSSHATVQYDWIQEAERCLQVLSTPLSEYKEMIGSDVYEEFERARQKSPSKIAWYHENMTLSGK</sequence>
<dbReference type="AlphaFoldDB" id="A0ABD3HDA1"/>
<proteinExistence type="predicted"/>
<accession>A0ABD3HDA1</accession>
<dbReference type="EMBL" id="JBJQOH010000004">
    <property type="protein sequence ID" value="KAL3688134.1"/>
    <property type="molecule type" value="Genomic_DNA"/>
</dbReference>
<comment type="caution">
    <text evidence="1">The sequence shown here is derived from an EMBL/GenBank/DDBJ whole genome shotgun (WGS) entry which is preliminary data.</text>
</comment>
<protein>
    <submittedName>
        <fullName evidence="1">Uncharacterized protein</fullName>
    </submittedName>
</protein>
<gene>
    <name evidence="1" type="ORF">R1sor_014443</name>
</gene>
<dbReference type="Proteomes" id="UP001633002">
    <property type="component" value="Unassembled WGS sequence"/>
</dbReference>
<organism evidence="1 2">
    <name type="scientific">Riccia sorocarpa</name>
    <dbReference type="NCBI Taxonomy" id="122646"/>
    <lineage>
        <taxon>Eukaryota</taxon>
        <taxon>Viridiplantae</taxon>
        <taxon>Streptophyta</taxon>
        <taxon>Embryophyta</taxon>
        <taxon>Marchantiophyta</taxon>
        <taxon>Marchantiopsida</taxon>
        <taxon>Marchantiidae</taxon>
        <taxon>Marchantiales</taxon>
        <taxon>Ricciaceae</taxon>
        <taxon>Riccia</taxon>
    </lineage>
</organism>
<keyword evidence="2" id="KW-1185">Reference proteome</keyword>
<evidence type="ECO:0000313" key="1">
    <source>
        <dbReference type="EMBL" id="KAL3688134.1"/>
    </source>
</evidence>